<evidence type="ECO:0000256" key="2">
    <source>
        <dbReference type="ARBA" id="ARBA00005801"/>
    </source>
</evidence>
<dbReference type="Gene3D" id="1.20.120.1220">
    <property type="match status" value="1"/>
</dbReference>
<keyword evidence="3" id="KW-1003">Cell membrane</keyword>
<dbReference type="PANTHER" id="PTHR30487">
    <property type="entry name" value="TYPE 4 PREPILIN-LIKE PROTEINS LEADER PEPTIDE-PROCESSING ENZYME"/>
    <property type="match status" value="1"/>
</dbReference>
<dbReference type="EC" id="3.4.23.43" evidence="9"/>
<feature type="transmembrane region" description="Helical" evidence="10">
    <location>
        <begin position="145"/>
        <end position="165"/>
    </location>
</feature>
<evidence type="ECO:0000256" key="7">
    <source>
        <dbReference type="ARBA" id="ARBA00023136"/>
    </source>
</evidence>
<keyword evidence="4" id="KW-0997">Cell inner membrane</keyword>
<dbReference type="EMBL" id="DRTX01000153">
    <property type="protein sequence ID" value="HHF53312.1"/>
    <property type="molecule type" value="Genomic_DNA"/>
</dbReference>
<evidence type="ECO:0000256" key="6">
    <source>
        <dbReference type="ARBA" id="ARBA00022989"/>
    </source>
</evidence>
<comment type="caution">
    <text evidence="13">The sequence shown here is derived from an EMBL/GenBank/DDBJ whole genome shotgun (WGS) entry which is preliminary data.</text>
</comment>
<comment type="similarity">
    <text evidence="2 8">Belongs to the peptidase A24 family.</text>
</comment>
<organism evidence="13">
    <name type="scientific">candidate division WOR-3 bacterium</name>
    <dbReference type="NCBI Taxonomy" id="2052148"/>
    <lineage>
        <taxon>Bacteria</taxon>
        <taxon>Bacteria division WOR-3</taxon>
    </lineage>
</organism>
<evidence type="ECO:0000256" key="10">
    <source>
        <dbReference type="SAM" id="Phobius"/>
    </source>
</evidence>
<feature type="transmembrane region" description="Helical" evidence="10">
    <location>
        <begin position="6"/>
        <end position="24"/>
    </location>
</feature>
<evidence type="ECO:0000256" key="9">
    <source>
        <dbReference type="RuleBase" id="RU003794"/>
    </source>
</evidence>
<dbReference type="InterPro" id="IPR010627">
    <property type="entry name" value="Prepilin_pept_A24_N"/>
</dbReference>
<keyword evidence="9" id="KW-0645">Protease</keyword>
<dbReference type="GO" id="GO:0005886">
    <property type="term" value="C:plasma membrane"/>
    <property type="evidence" value="ECO:0007669"/>
    <property type="project" value="UniProtKB-SubCell"/>
</dbReference>
<feature type="transmembrane region" description="Helical" evidence="10">
    <location>
        <begin position="120"/>
        <end position="139"/>
    </location>
</feature>
<comment type="catalytic activity">
    <reaction evidence="9">
        <text>Typically cleaves a -Gly-|-Phe- bond to release an N-terminal, basic peptide of 5-8 residues from type IV prepilin, and then N-methylates the new N-terminal amino group, the methyl donor being S-adenosyl-L-methionine.</text>
        <dbReference type="EC" id="3.4.23.43"/>
    </reaction>
</comment>
<dbReference type="EC" id="2.1.1.-" evidence="9"/>
<keyword evidence="9" id="KW-0808">Transferase</keyword>
<feature type="transmembrane region" description="Helical" evidence="10">
    <location>
        <begin position="221"/>
        <end position="239"/>
    </location>
</feature>
<dbReference type="InterPro" id="IPR000045">
    <property type="entry name" value="Prepilin_IV_endopep_pep"/>
</dbReference>
<dbReference type="Pfam" id="PF06750">
    <property type="entry name" value="A24_N_bact"/>
    <property type="match status" value="1"/>
</dbReference>
<evidence type="ECO:0000259" key="12">
    <source>
        <dbReference type="Pfam" id="PF06750"/>
    </source>
</evidence>
<dbReference type="PRINTS" id="PR00864">
    <property type="entry name" value="PREPILNPTASE"/>
</dbReference>
<sequence>MLYILVFILGAVVGSFINVCIYRIPRKESLLWPSSHCPHCGRKIKFYDNMPIISYIILRGKCKYCKRQISPQYPLVEALTAFLFLGLYIKFHLSLAYLKFILFTTSLVCISGIDLKEKIIPDIIVLPSTLIGGFMSIVLKDMALWNILAGVFGGAIFLFIVRIVASKIFKREALGEGDITLIAMIGAYTGIYGVYISIFAGSIIGSIIGIILLLFKKQREIPFGPFLSMGAILAAFLLFK</sequence>
<evidence type="ECO:0000256" key="4">
    <source>
        <dbReference type="ARBA" id="ARBA00022519"/>
    </source>
</evidence>
<dbReference type="GO" id="GO:0004190">
    <property type="term" value="F:aspartic-type endopeptidase activity"/>
    <property type="evidence" value="ECO:0007669"/>
    <property type="project" value="UniProtKB-EC"/>
</dbReference>
<protein>
    <recommendedName>
        <fullName evidence="9">Prepilin leader peptidase/N-methyltransferase</fullName>
        <ecNumber evidence="9">2.1.1.-</ecNumber>
        <ecNumber evidence="9">3.4.23.43</ecNumber>
    </recommendedName>
</protein>
<dbReference type="Pfam" id="PF01478">
    <property type="entry name" value="Peptidase_A24"/>
    <property type="match status" value="1"/>
</dbReference>
<evidence type="ECO:0000259" key="11">
    <source>
        <dbReference type="Pfam" id="PF01478"/>
    </source>
</evidence>
<keyword evidence="7 10" id="KW-0472">Membrane</keyword>
<accession>A0A7V5HN48</accession>
<feature type="transmembrane region" description="Helical" evidence="10">
    <location>
        <begin position="185"/>
        <end position="215"/>
    </location>
</feature>
<proteinExistence type="inferred from homology"/>
<feature type="domain" description="Prepilin type IV endopeptidase peptidase" evidence="11">
    <location>
        <begin position="101"/>
        <end position="210"/>
    </location>
</feature>
<dbReference type="PANTHER" id="PTHR30487:SF0">
    <property type="entry name" value="PREPILIN LEADER PEPTIDASE_N-METHYLTRANSFERASE-RELATED"/>
    <property type="match status" value="1"/>
</dbReference>
<comment type="subcellular location">
    <subcellularLocation>
        <location evidence="1">Cell inner membrane</location>
        <topology evidence="1">Multi-pass membrane protein</topology>
    </subcellularLocation>
    <subcellularLocation>
        <location evidence="9">Cell membrane</location>
        <topology evidence="9">Multi-pass membrane protein</topology>
    </subcellularLocation>
</comment>
<comment type="function">
    <text evidence="9">Plays an essential role in type IV pili and type II pseudopili formation by proteolytically removing the leader sequence from substrate proteins and subsequently monomethylating the alpha-amino group of the newly exposed N-terminal phenylalanine.</text>
</comment>
<dbReference type="GO" id="GO:0006465">
    <property type="term" value="P:signal peptide processing"/>
    <property type="evidence" value="ECO:0007669"/>
    <property type="project" value="TreeGrafter"/>
</dbReference>
<evidence type="ECO:0000256" key="1">
    <source>
        <dbReference type="ARBA" id="ARBA00004429"/>
    </source>
</evidence>
<keyword evidence="5 9" id="KW-0812">Transmembrane</keyword>
<dbReference type="Proteomes" id="UP000886050">
    <property type="component" value="Unassembled WGS sequence"/>
</dbReference>
<dbReference type="InterPro" id="IPR014032">
    <property type="entry name" value="Peptidase_A24A_bac"/>
</dbReference>
<name>A0A7V5HN48_UNCW3</name>
<dbReference type="InterPro" id="IPR050882">
    <property type="entry name" value="Prepilin_peptidase/N-MTase"/>
</dbReference>
<dbReference type="AlphaFoldDB" id="A0A7V5HN48"/>
<evidence type="ECO:0000313" key="13">
    <source>
        <dbReference type="EMBL" id="HHF53312.1"/>
    </source>
</evidence>
<dbReference type="GO" id="GO:0008168">
    <property type="term" value="F:methyltransferase activity"/>
    <property type="evidence" value="ECO:0007669"/>
    <property type="project" value="UniProtKB-KW"/>
</dbReference>
<keyword evidence="6 10" id="KW-1133">Transmembrane helix</keyword>
<keyword evidence="9" id="KW-0378">Hydrolase</keyword>
<evidence type="ECO:0000256" key="5">
    <source>
        <dbReference type="ARBA" id="ARBA00022692"/>
    </source>
</evidence>
<reference evidence="13" key="1">
    <citation type="journal article" date="2020" name="mSystems">
        <title>Genome- and Community-Level Interaction Insights into Carbon Utilization and Element Cycling Functions of Hydrothermarchaeota in Hydrothermal Sediment.</title>
        <authorList>
            <person name="Zhou Z."/>
            <person name="Liu Y."/>
            <person name="Xu W."/>
            <person name="Pan J."/>
            <person name="Luo Z.H."/>
            <person name="Li M."/>
        </authorList>
    </citation>
    <scope>NUCLEOTIDE SEQUENCE [LARGE SCALE GENOMIC DNA]</scope>
    <source>
        <strain evidence="13">HyVt-96</strain>
    </source>
</reference>
<evidence type="ECO:0000256" key="8">
    <source>
        <dbReference type="RuleBase" id="RU003793"/>
    </source>
</evidence>
<dbReference type="GO" id="GO:0032259">
    <property type="term" value="P:methylation"/>
    <property type="evidence" value="ECO:0007669"/>
    <property type="project" value="UniProtKB-KW"/>
</dbReference>
<evidence type="ECO:0000256" key="3">
    <source>
        <dbReference type="ARBA" id="ARBA00022475"/>
    </source>
</evidence>
<keyword evidence="9" id="KW-0511">Multifunctional enzyme</keyword>
<keyword evidence="9" id="KW-0489">Methyltransferase</keyword>
<gene>
    <name evidence="13" type="ORF">ENL43_02985</name>
</gene>
<feature type="domain" description="Prepilin peptidase A24 N-terminal" evidence="12">
    <location>
        <begin position="8"/>
        <end position="91"/>
    </location>
</feature>